<name>A0A0E3SS12_METMT</name>
<dbReference type="InterPro" id="IPR012859">
    <property type="entry name" value="Pilin_N_archaeal"/>
</dbReference>
<dbReference type="RefSeq" id="WP_052721406.1">
    <property type="nucleotide sequence ID" value="NZ_CP009518.1"/>
</dbReference>
<dbReference type="NCBIfam" id="TIGR02537">
    <property type="entry name" value="arch_flag_Nterm"/>
    <property type="match status" value="1"/>
</dbReference>
<dbReference type="InterPro" id="IPR013373">
    <property type="entry name" value="Flagellin/pilin_N_arc"/>
</dbReference>
<accession>A0A0E3SS12</accession>
<reference evidence="3 4" key="1">
    <citation type="submission" date="2014-07" db="EMBL/GenBank/DDBJ databases">
        <title>Methanogenic archaea and the global carbon cycle.</title>
        <authorList>
            <person name="Henriksen J.R."/>
            <person name="Luke J."/>
            <person name="Reinhart S."/>
            <person name="Benedict M.N."/>
            <person name="Youngblut N.D."/>
            <person name="Metcalf M.E."/>
            <person name="Whitaker R.J."/>
            <person name="Metcalf W.W."/>
        </authorList>
    </citation>
    <scope>NUCLEOTIDE SEQUENCE [LARGE SCALE GENOMIC DNA]</scope>
    <source>
        <strain evidence="3 4">MM1</strain>
    </source>
</reference>
<dbReference type="HOGENOM" id="CLU_1551844_0_0_2"/>
<evidence type="ECO:0000256" key="1">
    <source>
        <dbReference type="SAM" id="Phobius"/>
    </source>
</evidence>
<keyword evidence="1" id="KW-0812">Transmembrane</keyword>
<gene>
    <name evidence="3" type="ORF">MCMEM_1818</name>
</gene>
<keyword evidence="4" id="KW-1185">Reference proteome</keyword>
<dbReference type="Proteomes" id="UP000033048">
    <property type="component" value="Chromosome"/>
</dbReference>
<dbReference type="EMBL" id="CP009518">
    <property type="protein sequence ID" value="AKB85871.1"/>
    <property type="molecule type" value="Genomic_DNA"/>
</dbReference>
<feature type="transmembrane region" description="Helical" evidence="1">
    <location>
        <begin position="12"/>
        <end position="33"/>
    </location>
</feature>
<dbReference type="PANTHER" id="PTHR38138">
    <property type="entry name" value="VNG6441H"/>
    <property type="match status" value="1"/>
</dbReference>
<dbReference type="OrthoDB" id="118020at2157"/>
<proteinExistence type="predicted"/>
<evidence type="ECO:0000259" key="2">
    <source>
        <dbReference type="Pfam" id="PF07790"/>
    </source>
</evidence>
<protein>
    <recommendedName>
        <fullName evidence="2">Archaeal Type IV pilin N-terminal domain-containing protein</fullName>
    </recommendedName>
</protein>
<evidence type="ECO:0000313" key="4">
    <source>
        <dbReference type="Proteomes" id="UP000033048"/>
    </source>
</evidence>
<evidence type="ECO:0000313" key="3">
    <source>
        <dbReference type="EMBL" id="AKB85871.1"/>
    </source>
</evidence>
<dbReference type="GeneID" id="25417995"/>
<feature type="domain" description="Archaeal Type IV pilin N-terminal" evidence="2">
    <location>
        <begin position="11"/>
        <end position="83"/>
    </location>
</feature>
<sequence length="172" mass="18115">MNFKRLFSDEKGVTPVIGVMLMIVVTVILAAAVSSYAGSIESQEAAPQATFAVSCDESSNAVTIEALGGDTIYKNNLKIEIESSFPAITGYVNMSEVSFSPNADYLRPGDVGTIAVGDGYNPTTYATESGWGVKFAGDEISQTVNIGDSFKCTLIDTDSGQTIFSTNVVVNP</sequence>
<dbReference type="STRING" id="1434104.MCMEM_1818"/>
<dbReference type="PANTHER" id="PTHR38138:SF1">
    <property type="entry name" value="ARCHAEAL TYPE IV PILIN N-TERMINAL DOMAIN-CONTAINING PROTEIN"/>
    <property type="match status" value="1"/>
</dbReference>
<keyword evidence="1" id="KW-1133">Transmembrane helix</keyword>
<keyword evidence="1" id="KW-0472">Membrane</keyword>
<dbReference type="KEGG" id="mmet:MCMEM_1818"/>
<dbReference type="Pfam" id="PF07790">
    <property type="entry name" value="Pilin_N"/>
    <property type="match status" value="1"/>
</dbReference>
<dbReference type="AlphaFoldDB" id="A0A0E3SS12"/>
<organism evidence="3 4">
    <name type="scientific">Methanococcoides methylutens MM1</name>
    <dbReference type="NCBI Taxonomy" id="1434104"/>
    <lineage>
        <taxon>Archaea</taxon>
        <taxon>Methanobacteriati</taxon>
        <taxon>Methanobacteriota</taxon>
        <taxon>Stenosarchaea group</taxon>
        <taxon>Methanomicrobia</taxon>
        <taxon>Methanosarcinales</taxon>
        <taxon>Methanosarcinaceae</taxon>
        <taxon>Methanococcoides</taxon>
    </lineage>
</organism>